<comment type="subcellular location">
    <subcellularLocation>
        <location evidence="1">Cell membrane</location>
        <topology evidence="1">Multi-pass membrane protein</topology>
    </subcellularLocation>
</comment>
<feature type="transmembrane region" description="Helical" evidence="6">
    <location>
        <begin position="149"/>
        <end position="174"/>
    </location>
</feature>
<proteinExistence type="predicted"/>
<dbReference type="GO" id="GO:0005886">
    <property type="term" value="C:plasma membrane"/>
    <property type="evidence" value="ECO:0007669"/>
    <property type="project" value="UniProtKB-SubCell"/>
</dbReference>
<dbReference type="STRING" id="681398.PJIAN_2114"/>
<evidence type="ECO:0000256" key="5">
    <source>
        <dbReference type="ARBA" id="ARBA00023136"/>
    </source>
</evidence>
<dbReference type="InterPro" id="IPR015867">
    <property type="entry name" value="N-reg_PII/ATP_PRibTrfase_C"/>
</dbReference>
<organism evidence="8 9">
    <name type="scientific">Paludibacter jiangxiensis</name>
    <dbReference type="NCBI Taxonomy" id="681398"/>
    <lineage>
        <taxon>Bacteria</taxon>
        <taxon>Pseudomonadati</taxon>
        <taxon>Bacteroidota</taxon>
        <taxon>Bacteroidia</taxon>
        <taxon>Bacteroidales</taxon>
        <taxon>Paludibacteraceae</taxon>
        <taxon>Paludibacter</taxon>
    </lineage>
</organism>
<protein>
    <recommendedName>
        <fullName evidence="7">DUF2179 domain-containing protein</fullName>
    </recommendedName>
</protein>
<dbReference type="AlphaFoldDB" id="A0A161LDW4"/>
<evidence type="ECO:0000313" key="8">
    <source>
        <dbReference type="EMBL" id="GAT62555.1"/>
    </source>
</evidence>
<evidence type="ECO:0000259" key="7">
    <source>
        <dbReference type="Pfam" id="PF10035"/>
    </source>
</evidence>
<keyword evidence="9" id="KW-1185">Reference proteome</keyword>
<dbReference type="Pfam" id="PF02588">
    <property type="entry name" value="YitT_membrane"/>
    <property type="match status" value="1"/>
</dbReference>
<reference evidence="9" key="1">
    <citation type="submission" date="2016-04" db="EMBL/GenBank/DDBJ databases">
        <title>Draft genome sequence of Paludibacter jiangxiensis strain NM7.</title>
        <authorList>
            <person name="Qiu Y."/>
            <person name="Matsuura N."/>
            <person name="Ohashi A."/>
            <person name="Tourlousse M.D."/>
            <person name="Sekiguchi Y."/>
        </authorList>
    </citation>
    <scope>NUCLEOTIDE SEQUENCE [LARGE SCALE GENOMIC DNA]</scope>
    <source>
        <strain evidence="9">NM7</strain>
    </source>
</reference>
<dbReference type="PANTHER" id="PTHR33545">
    <property type="entry name" value="UPF0750 MEMBRANE PROTEIN YITT-RELATED"/>
    <property type="match status" value="1"/>
</dbReference>
<feature type="transmembrane region" description="Helical" evidence="6">
    <location>
        <begin position="56"/>
        <end position="75"/>
    </location>
</feature>
<evidence type="ECO:0000313" key="9">
    <source>
        <dbReference type="Proteomes" id="UP000076586"/>
    </source>
</evidence>
<comment type="caution">
    <text evidence="8">The sequence shown here is derived from an EMBL/GenBank/DDBJ whole genome shotgun (WGS) entry which is preliminary data.</text>
</comment>
<dbReference type="Pfam" id="PF10035">
    <property type="entry name" value="DUF2179"/>
    <property type="match status" value="1"/>
</dbReference>
<dbReference type="InterPro" id="IPR051461">
    <property type="entry name" value="UPF0750_membrane"/>
</dbReference>
<feature type="transmembrane region" description="Helical" evidence="6">
    <location>
        <begin position="87"/>
        <end position="115"/>
    </location>
</feature>
<keyword evidence="5 6" id="KW-0472">Membrane</keyword>
<dbReference type="EMBL" id="BDCR01000002">
    <property type="protein sequence ID" value="GAT62555.1"/>
    <property type="molecule type" value="Genomic_DNA"/>
</dbReference>
<name>A0A161LDW4_9BACT</name>
<evidence type="ECO:0000256" key="1">
    <source>
        <dbReference type="ARBA" id="ARBA00004651"/>
    </source>
</evidence>
<feature type="domain" description="DUF2179" evidence="7">
    <location>
        <begin position="263"/>
        <end position="321"/>
    </location>
</feature>
<sequence length="330" mass="35867">MKAICGRNYRLLSVVFFTEIIMDKTEITSQNELNVSEPPVFVPDSKGTIWLHVKDIVLIVAGIFSAAFGLKGFLLTNHFIDGGVTGISLLISAVTGLPFALLIFFISIPFMILAYQVNGKLFAVKTALAITGLSLCLATVSFPDVTKDNLLVAVFGGIFLGAGIGLAVRGGAVIDGTEVLAVYLSRKLRTTMGDIIVVINVLIFSLAAYFLSVEIALYSMITYVSASKALDFLVEGLEEYIGVTIVSKRSEEVRQMIIDVMGRGVTLYCGKRGYGKHGETQSVDIVYTVITRLELAKLNTEVEKIEPDAFIVMNRVKDTKGGVIKKRPLH</sequence>
<evidence type="ECO:0000256" key="3">
    <source>
        <dbReference type="ARBA" id="ARBA00022692"/>
    </source>
</evidence>
<keyword evidence="2" id="KW-1003">Cell membrane</keyword>
<dbReference type="PANTHER" id="PTHR33545:SF3">
    <property type="entry name" value="UPF0750 MEMBRANE PROTEIN YQFU"/>
    <property type="match status" value="1"/>
</dbReference>
<evidence type="ECO:0000256" key="6">
    <source>
        <dbReference type="SAM" id="Phobius"/>
    </source>
</evidence>
<dbReference type="Proteomes" id="UP000076586">
    <property type="component" value="Unassembled WGS sequence"/>
</dbReference>
<feature type="transmembrane region" description="Helical" evidence="6">
    <location>
        <begin position="195"/>
        <end position="221"/>
    </location>
</feature>
<gene>
    <name evidence="8" type="ORF">PJIAN_2114</name>
</gene>
<accession>A0A161LDW4</accession>
<dbReference type="RefSeq" id="WP_236714379.1">
    <property type="nucleotide sequence ID" value="NZ_BDCR01000002.1"/>
</dbReference>
<dbReference type="InterPro" id="IPR003740">
    <property type="entry name" value="YitT"/>
</dbReference>
<keyword evidence="4 6" id="KW-1133">Transmembrane helix</keyword>
<evidence type="ECO:0000256" key="2">
    <source>
        <dbReference type="ARBA" id="ARBA00022475"/>
    </source>
</evidence>
<dbReference type="PIRSF" id="PIRSF006483">
    <property type="entry name" value="Membrane_protein_YitT"/>
    <property type="match status" value="1"/>
</dbReference>
<dbReference type="CDD" id="cd16380">
    <property type="entry name" value="YitT_C"/>
    <property type="match status" value="1"/>
</dbReference>
<evidence type="ECO:0000256" key="4">
    <source>
        <dbReference type="ARBA" id="ARBA00022989"/>
    </source>
</evidence>
<dbReference type="InterPro" id="IPR019264">
    <property type="entry name" value="DUF2179"/>
</dbReference>
<dbReference type="Gene3D" id="3.30.70.120">
    <property type="match status" value="1"/>
</dbReference>
<feature type="transmembrane region" description="Helical" evidence="6">
    <location>
        <begin position="122"/>
        <end position="143"/>
    </location>
</feature>
<keyword evidence="3 6" id="KW-0812">Transmembrane</keyword>
<reference evidence="9" key="2">
    <citation type="journal article" date="2017" name="Genome Announc.">
        <title>Draft genome sequence of Paludibacter jiangxiensis NM7(T), a propionate-producing fermentative bacterium.</title>
        <authorList>
            <person name="Qiu Y.-L."/>
            <person name="Tourlousse D.M."/>
            <person name="Matsuura N."/>
            <person name="Ohashi A."/>
            <person name="Sekiguchi Y."/>
        </authorList>
    </citation>
    <scope>NUCLEOTIDE SEQUENCE [LARGE SCALE GENOMIC DNA]</scope>
    <source>
        <strain evidence="9">NM7</strain>
    </source>
</reference>